<reference evidence="10" key="1">
    <citation type="submission" date="2023-01" db="EMBL/GenBank/DDBJ databases">
        <title>Genome assembly of the deep-sea coral Lophelia pertusa.</title>
        <authorList>
            <person name="Herrera S."/>
            <person name="Cordes E."/>
        </authorList>
    </citation>
    <scope>NUCLEOTIDE SEQUENCE</scope>
    <source>
        <strain evidence="10">USNM1676648</strain>
        <tissue evidence="10">Polyp</tissue>
    </source>
</reference>
<accession>A0A9W9Z083</accession>
<keyword evidence="3" id="KW-0496">Mitochondrion</keyword>
<comment type="subcellular location">
    <subcellularLocation>
        <location evidence="1">Mitochondrion matrix</location>
    </subcellularLocation>
</comment>
<feature type="domain" description="Complex 1 LYR protein" evidence="9">
    <location>
        <begin position="2"/>
        <end position="55"/>
    </location>
</feature>
<evidence type="ECO:0000313" key="10">
    <source>
        <dbReference type="EMBL" id="KAJ7372625.1"/>
    </source>
</evidence>
<dbReference type="AlphaFoldDB" id="A0A9W9Z083"/>
<gene>
    <name evidence="10" type="ORF">OS493_017896</name>
</gene>
<dbReference type="InterPro" id="IPR050435">
    <property type="entry name" value="MZM1/LYRM7"/>
</dbReference>
<dbReference type="InterPro" id="IPR008011">
    <property type="entry name" value="Complex1_LYR_dom"/>
</dbReference>
<comment type="subunit">
    <text evidence="6">Interacts with UQCRFS1.</text>
</comment>
<name>A0A9W9Z083_9CNID</name>
<dbReference type="PANTHER" id="PTHR46749">
    <property type="entry name" value="COMPLEX III ASSEMBLY FACTOR LYRM7"/>
    <property type="match status" value="1"/>
</dbReference>
<comment type="caution">
    <text evidence="10">The sequence shown here is derived from an EMBL/GenBank/DDBJ whole genome shotgun (WGS) entry which is preliminary data.</text>
</comment>
<evidence type="ECO:0000256" key="8">
    <source>
        <dbReference type="ARBA" id="ARBA00031830"/>
    </source>
</evidence>
<dbReference type="CDD" id="cd20267">
    <property type="entry name" value="Complex1_LYR_LYRM7"/>
    <property type="match status" value="1"/>
</dbReference>
<evidence type="ECO:0000313" key="11">
    <source>
        <dbReference type="Proteomes" id="UP001163046"/>
    </source>
</evidence>
<proteinExistence type="inferred from homology"/>
<dbReference type="EMBL" id="MU826835">
    <property type="protein sequence ID" value="KAJ7372625.1"/>
    <property type="molecule type" value="Genomic_DNA"/>
</dbReference>
<protein>
    <recommendedName>
        <fullName evidence="7">Complex III assembly factor LYRM7</fullName>
    </recommendedName>
    <alternativeName>
        <fullName evidence="8">LYR motif-containing protein 7</fullName>
    </alternativeName>
</protein>
<dbReference type="Pfam" id="PF05347">
    <property type="entry name" value="Complex1_LYR"/>
    <property type="match status" value="1"/>
</dbReference>
<dbReference type="GO" id="GO:0005759">
    <property type="term" value="C:mitochondrial matrix"/>
    <property type="evidence" value="ECO:0007669"/>
    <property type="project" value="UniProtKB-SubCell"/>
</dbReference>
<comment type="similarity">
    <text evidence="2">Belongs to the complex I LYR family.</text>
</comment>
<keyword evidence="11" id="KW-1185">Reference proteome</keyword>
<dbReference type="GO" id="GO:0044183">
    <property type="term" value="F:protein folding chaperone"/>
    <property type="evidence" value="ECO:0007669"/>
    <property type="project" value="TreeGrafter"/>
</dbReference>
<dbReference type="InterPro" id="IPR045298">
    <property type="entry name" value="Complex1_LYR_LYRM7"/>
</dbReference>
<evidence type="ECO:0000256" key="5">
    <source>
        <dbReference type="ARBA" id="ARBA00025430"/>
    </source>
</evidence>
<organism evidence="10 11">
    <name type="scientific">Desmophyllum pertusum</name>
    <dbReference type="NCBI Taxonomy" id="174260"/>
    <lineage>
        <taxon>Eukaryota</taxon>
        <taxon>Metazoa</taxon>
        <taxon>Cnidaria</taxon>
        <taxon>Anthozoa</taxon>
        <taxon>Hexacorallia</taxon>
        <taxon>Scleractinia</taxon>
        <taxon>Caryophylliina</taxon>
        <taxon>Caryophylliidae</taxon>
        <taxon>Desmophyllum</taxon>
    </lineage>
</organism>
<evidence type="ECO:0000259" key="9">
    <source>
        <dbReference type="Pfam" id="PF05347"/>
    </source>
</evidence>
<dbReference type="Proteomes" id="UP001163046">
    <property type="component" value="Unassembled WGS sequence"/>
</dbReference>
<evidence type="ECO:0000256" key="3">
    <source>
        <dbReference type="ARBA" id="ARBA00023128"/>
    </source>
</evidence>
<evidence type="ECO:0000256" key="4">
    <source>
        <dbReference type="ARBA" id="ARBA00023186"/>
    </source>
</evidence>
<evidence type="ECO:0000256" key="1">
    <source>
        <dbReference type="ARBA" id="ARBA00004305"/>
    </source>
</evidence>
<keyword evidence="4" id="KW-0143">Chaperone</keyword>
<evidence type="ECO:0000256" key="6">
    <source>
        <dbReference type="ARBA" id="ARBA00025809"/>
    </source>
</evidence>
<evidence type="ECO:0000256" key="7">
    <source>
        <dbReference type="ARBA" id="ARBA00026165"/>
    </source>
</evidence>
<dbReference type="GO" id="GO:0034551">
    <property type="term" value="P:mitochondrial respiratory chain complex III assembly"/>
    <property type="evidence" value="ECO:0007669"/>
    <property type="project" value="InterPro"/>
</dbReference>
<evidence type="ECO:0000256" key="2">
    <source>
        <dbReference type="ARBA" id="ARBA00009508"/>
    </source>
</evidence>
<dbReference type="OrthoDB" id="529194at2759"/>
<dbReference type="PANTHER" id="PTHR46749:SF1">
    <property type="entry name" value="COMPLEX III ASSEMBLY FACTOR LYRM7"/>
    <property type="match status" value="1"/>
</dbReference>
<sequence>MVLSCYRSLHRTRIKVFKGDTLALEAGRQRIRNEFMKHKSETDPSKIAELISTAEGAEKFLRCNIVQGVETDRRTFRLKITEDTELLENAALPCKKDK</sequence>
<comment type="function">
    <text evidence="5">Assembly factor required for Rieske Fe-S protein UQCRFS1 incorporation into the cytochrome b-c1 (CIII) complex. Functions as a chaperone, binding to this subunit within the mitochondrial matrix and stabilizing it prior to its translocation and insertion into the late CIII dimeric intermediate within the mitochondrial inner membrane.</text>
</comment>